<protein>
    <recommendedName>
        <fullName evidence="5">Protein FAR1-RELATED SEQUENCE</fullName>
    </recommendedName>
</protein>
<evidence type="ECO:0000313" key="3">
    <source>
        <dbReference type="EMBL" id="KAK9756230.1"/>
    </source>
</evidence>
<evidence type="ECO:0000259" key="1">
    <source>
        <dbReference type="Pfam" id="PF03101"/>
    </source>
</evidence>
<dbReference type="AlphaFoldDB" id="A0AAW1NH86"/>
<proteinExistence type="predicted"/>
<dbReference type="Pfam" id="PF03101">
    <property type="entry name" value="FAR1"/>
    <property type="match status" value="1"/>
</dbReference>
<evidence type="ECO:0000313" key="4">
    <source>
        <dbReference type="Proteomes" id="UP001443914"/>
    </source>
</evidence>
<dbReference type="InterPro" id="IPR018289">
    <property type="entry name" value="MULE_transposase_dom"/>
</dbReference>
<dbReference type="Proteomes" id="UP001443914">
    <property type="component" value="Unassembled WGS sequence"/>
</dbReference>
<dbReference type="Pfam" id="PF10551">
    <property type="entry name" value="MULE"/>
    <property type="match status" value="1"/>
</dbReference>
<accession>A0AAW1NH86</accession>
<evidence type="ECO:0008006" key="5">
    <source>
        <dbReference type="Google" id="ProtNLM"/>
    </source>
</evidence>
<dbReference type="PANTHER" id="PTHR47718:SF17">
    <property type="entry name" value="PROTEIN FAR1-RELATED SEQUENCE 5-LIKE"/>
    <property type="match status" value="1"/>
</dbReference>
<keyword evidence="4" id="KW-1185">Reference proteome</keyword>
<organism evidence="3 4">
    <name type="scientific">Saponaria officinalis</name>
    <name type="common">Common soapwort</name>
    <name type="synonym">Lychnis saponaria</name>
    <dbReference type="NCBI Taxonomy" id="3572"/>
    <lineage>
        <taxon>Eukaryota</taxon>
        <taxon>Viridiplantae</taxon>
        <taxon>Streptophyta</taxon>
        <taxon>Embryophyta</taxon>
        <taxon>Tracheophyta</taxon>
        <taxon>Spermatophyta</taxon>
        <taxon>Magnoliopsida</taxon>
        <taxon>eudicotyledons</taxon>
        <taxon>Gunneridae</taxon>
        <taxon>Pentapetalae</taxon>
        <taxon>Caryophyllales</taxon>
        <taxon>Caryophyllaceae</taxon>
        <taxon>Caryophylleae</taxon>
        <taxon>Saponaria</taxon>
    </lineage>
</organism>
<dbReference type="InterPro" id="IPR004330">
    <property type="entry name" value="FAR1_DNA_bnd_dom"/>
</dbReference>
<evidence type="ECO:0000259" key="2">
    <source>
        <dbReference type="Pfam" id="PF10551"/>
    </source>
</evidence>
<reference evidence="3" key="1">
    <citation type="submission" date="2024-03" db="EMBL/GenBank/DDBJ databases">
        <title>WGS assembly of Saponaria officinalis var. Norfolk2.</title>
        <authorList>
            <person name="Jenkins J."/>
            <person name="Shu S."/>
            <person name="Grimwood J."/>
            <person name="Barry K."/>
            <person name="Goodstein D."/>
            <person name="Schmutz J."/>
            <person name="Leebens-Mack J."/>
            <person name="Osbourn A."/>
        </authorList>
    </citation>
    <scope>NUCLEOTIDE SEQUENCE [LARGE SCALE GENOMIC DNA]</scope>
    <source>
        <strain evidence="3">JIC</strain>
    </source>
</reference>
<name>A0AAW1NH86_SAPOF</name>
<dbReference type="EMBL" id="JBDFQZ010000001">
    <property type="protein sequence ID" value="KAK9756230.1"/>
    <property type="molecule type" value="Genomic_DNA"/>
</dbReference>
<sequence>MVQGINDAMKWVEAEKSELIGLKVDSEEEAYRAYRSYSFIKCFGVRNSNLRKTTKGEVIGREFCCFKQGNKADKGALGKKYTKLDRRTGCKAMVYFKIIDGKYECVRHDMIHNHEFCSPDEVHHLRCHRKVDSSSVKYLMHLQSSGIRFADGIRSLEKEAGGSAVVGFEYRDAATAVKKAMNKKFDGTDCNTLINILKERATSEDDFYYDFELDEDNSLVSVFFRDKIMRQDYEAVFELLGNDGTYRTNKYDLICAPFFGVNNHTRICMFGIGFMLNERTDSFEWLYATFLKSMGGIQPKTVMTDQCQTMAIAIAKCFPQSKHRLCVWHLFKNSTAHLGELKESLGFNKLVSRILKRCHTEEELNHCWNRMVSEYNCGNHQWLCRLYDLREKWCCAYGKDYFSAGVLSSQRSESTNNSLCKRVSKTTTLCDFYEILGTVVSDWRSHERKDNSLCWEGVPEVVVPCSLLDFAAKNYTIGAFKRFEKIL</sequence>
<gene>
    <name evidence="3" type="ORF">RND81_01G082800</name>
</gene>
<dbReference type="PANTHER" id="PTHR47718">
    <property type="entry name" value="OS01G0519700 PROTEIN"/>
    <property type="match status" value="1"/>
</dbReference>
<comment type="caution">
    <text evidence="3">The sequence shown here is derived from an EMBL/GenBank/DDBJ whole genome shotgun (WGS) entry which is preliminary data.</text>
</comment>
<feature type="domain" description="FAR1" evidence="1">
    <location>
        <begin position="34"/>
        <end position="116"/>
    </location>
</feature>
<feature type="domain" description="MULE transposase" evidence="2">
    <location>
        <begin position="242"/>
        <end position="333"/>
    </location>
</feature>